<evidence type="ECO:0000313" key="2">
    <source>
        <dbReference type="EMBL" id="KKB39084.1"/>
    </source>
</evidence>
<name>A0A0F5I0B3_BACTR</name>
<dbReference type="EMBL" id="JWIR02000043">
    <property type="protein sequence ID" value="KKB39084.1"/>
    <property type="molecule type" value="Genomic_DNA"/>
</dbReference>
<protein>
    <submittedName>
        <fullName evidence="2">Uncharacterized protein</fullName>
    </submittedName>
</protein>
<keyword evidence="3" id="KW-1185">Reference proteome</keyword>
<keyword evidence="1" id="KW-0472">Membrane</keyword>
<feature type="transmembrane region" description="Helical" evidence="1">
    <location>
        <begin position="6"/>
        <end position="22"/>
    </location>
</feature>
<proteinExistence type="predicted"/>
<dbReference type="STRING" id="1221996.QY95_02524"/>
<sequence length="72" mass="8437">MNWMSFFLTTIIIMMILSFEWPKTKEKARKDKAAFIVLLTAGWVLSIFELPQISGPVNWLEVLFQPLGRFMD</sequence>
<dbReference type="Proteomes" id="UP000031563">
    <property type="component" value="Unassembled WGS sequence"/>
</dbReference>
<reference evidence="2" key="1">
    <citation type="submission" date="2015-02" db="EMBL/GenBank/DDBJ databases">
        <title>Genome Assembly of Bacillaceae bacterium MTCC 8252.</title>
        <authorList>
            <person name="Verma A."/>
            <person name="Khatri I."/>
            <person name="Mual P."/>
            <person name="Subramanian S."/>
            <person name="Krishnamurthi S."/>
        </authorList>
    </citation>
    <scope>NUCLEOTIDE SEQUENCE [LARGE SCALE GENOMIC DNA]</scope>
    <source>
        <strain evidence="2">MTCC 8252</strain>
    </source>
</reference>
<dbReference type="AlphaFoldDB" id="A0A0F5I0B3"/>
<evidence type="ECO:0000256" key="1">
    <source>
        <dbReference type="SAM" id="Phobius"/>
    </source>
</evidence>
<organism evidence="2 3">
    <name type="scientific">Bacillus thermotolerans</name>
    <name type="common">Quasibacillus thermotolerans</name>
    <dbReference type="NCBI Taxonomy" id="1221996"/>
    <lineage>
        <taxon>Bacteria</taxon>
        <taxon>Bacillati</taxon>
        <taxon>Bacillota</taxon>
        <taxon>Bacilli</taxon>
        <taxon>Bacillales</taxon>
        <taxon>Bacillaceae</taxon>
        <taxon>Bacillus</taxon>
    </lineage>
</organism>
<keyword evidence="1" id="KW-0812">Transmembrane</keyword>
<feature type="transmembrane region" description="Helical" evidence="1">
    <location>
        <begin position="34"/>
        <end position="53"/>
    </location>
</feature>
<comment type="caution">
    <text evidence="2">The sequence shown here is derived from an EMBL/GenBank/DDBJ whole genome shotgun (WGS) entry which is preliminary data.</text>
</comment>
<accession>A0A0F5I0B3</accession>
<keyword evidence="1" id="KW-1133">Transmembrane helix</keyword>
<gene>
    <name evidence="2" type="ORF">QY95_02524</name>
</gene>
<evidence type="ECO:0000313" key="3">
    <source>
        <dbReference type="Proteomes" id="UP000031563"/>
    </source>
</evidence>